<dbReference type="AlphaFoldDB" id="A0A6C0JM12"/>
<accession>A0A6C0JM12</accession>
<feature type="region of interest" description="Disordered" evidence="1">
    <location>
        <begin position="1"/>
        <end position="26"/>
    </location>
</feature>
<name>A0A6C0JM12_9ZZZZ</name>
<proteinExistence type="predicted"/>
<sequence>MNQAVRSANQTVSKDKKTTTMKPSDVSKEKINDFVDKLLKTDANSKYLPDLYFNEIW</sequence>
<evidence type="ECO:0000313" key="2">
    <source>
        <dbReference type="EMBL" id="QHU06712.1"/>
    </source>
</evidence>
<protein>
    <submittedName>
        <fullName evidence="2">Uncharacterized protein</fullName>
    </submittedName>
</protein>
<organism evidence="2">
    <name type="scientific">viral metagenome</name>
    <dbReference type="NCBI Taxonomy" id="1070528"/>
    <lineage>
        <taxon>unclassified sequences</taxon>
        <taxon>metagenomes</taxon>
        <taxon>organismal metagenomes</taxon>
    </lineage>
</organism>
<reference evidence="2" key="1">
    <citation type="journal article" date="2020" name="Nature">
        <title>Giant virus diversity and host interactions through global metagenomics.</title>
        <authorList>
            <person name="Schulz F."/>
            <person name="Roux S."/>
            <person name="Paez-Espino D."/>
            <person name="Jungbluth S."/>
            <person name="Walsh D.A."/>
            <person name="Denef V.J."/>
            <person name="McMahon K.D."/>
            <person name="Konstantinidis K.T."/>
            <person name="Eloe-Fadrosh E.A."/>
            <person name="Kyrpides N.C."/>
            <person name="Woyke T."/>
        </authorList>
    </citation>
    <scope>NUCLEOTIDE SEQUENCE</scope>
    <source>
        <strain evidence="2">GVMAG-S-1038524-41</strain>
    </source>
</reference>
<dbReference type="EMBL" id="MN740667">
    <property type="protein sequence ID" value="QHU06712.1"/>
    <property type="molecule type" value="Genomic_DNA"/>
</dbReference>
<evidence type="ECO:0000256" key="1">
    <source>
        <dbReference type="SAM" id="MobiDB-lite"/>
    </source>
</evidence>
<feature type="compositionally biased region" description="Polar residues" evidence="1">
    <location>
        <begin position="1"/>
        <end position="12"/>
    </location>
</feature>